<dbReference type="OrthoDB" id="9763076at2"/>
<keyword evidence="2" id="KW-1185">Reference proteome</keyword>
<reference evidence="1 2" key="1">
    <citation type="submission" date="2016-12" db="EMBL/GenBank/DDBJ databases">
        <title>Trade-off between light-utilization and light-protection in marine flavobacteria.</title>
        <authorList>
            <person name="Kumagai Y."/>
            <person name="Yoshizawa S."/>
            <person name="Kogure K."/>
            <person name="Iwasaki W."/>
        </authorList>
    </citation>
    <scope>NUCLEOTIDE SEQUENCE [LARGE SCALE GENOMIC DNA]</scope>
    <source>
        <strain evidence="1 2">KCTC 12100</strain>
    </source>
</reference>
<protein>
    <recommendedName>
        <fullName evidence="3">VWA domain-containing protein</fullName>
    </recommendedName>
</protein>
<comment type="caution">
    <text evidence="1">The sequence shown here is derived from an EMBL/GenBank/DDBJ whole genome shotgun (WGS) entry which is preliminary data.</text>
</comment>
<dbReference type="EMBL" id="MSCK01000001">
    <property type="protein sequence ID" value="PQJ73724.1"/>
    <property type="molecule type" value="Genomic_DNA"/>
</dbReference>
<evidence type="ECO:0000313" key="1">
    <source>
        <dbReference type="EMBL" id="PQJ73724.1"/>
    </source>
</evidence>
<dbReference type="SUPFAM" id="SSF52317">
    <property type="entry name" value="Class I glutamine amidotransferase-like"/>
    <property type="match status" value="1"/>
</dbReference>
<name>A0A2P6CFQ9_9FLAO</name>
<dbReference type="PANTHER" id="PTHR37947">
    <property type="entry name" value="BLL2462 PROTEIN"/>
    <property type="match status" value="1"/>
</dbReference>
<dbReference type="InterPro" id="IPR029062">
    <property type="entry name" value="Class_I_gatase-like"/>
</dbReference>
<proteinExistence type="predicted"/>
<evidence type="ECO:0008006" key="3">
    <source>
        <dbReference type="Google" id="ProtNLM"/>
    </source>
</evidence>
<dbReference type="PANTHER" id="PTHR37947:SF1">
    <property type="entry name" value="BLL2462 PROTEIN"/>
    <property type="match status" value="1"/>
</dbReference>
<dbReference type="AlphaFoldDB" id="A0A2P6CFQ9"/>
<dbReference type="SUPFAM" id="SSF53300">
    <property type="entry name" value="vWA-like"/>
    <property type="match status" value="1"/>
</dbReference>
<gene>
    <name evidence="1" type="ORF">BTO14_07530</name>
</gene>
<sequence length="638" mass="72738">MFVLKTVSLFLLLLLLINPAIKNVENENTKPVLAVLVDDSKSISFFKEDKSIQEFLEALQKDKSIVEKFNVEAFSFGNKITLLDSLSFLDGNTNVYKAISTVNQLYEGKIAPIVVLSDGNQTVGNDYEFINAKQKIYPVVFGDTVLYKDLKISQLNVNKYSYIKNKFPVEVLLNYEGKENVTSQFSIVKKGKTIFTKKVQFSATNNSKTITTNLTSTKEGLQYYTASIRKIEGEKNTKNNTKSFSVEVINEQTKVLVLTSVLHPDLGALKKSIESNKQRSVSVFLVDEFKNQINDYQLIILYQPNNSFNKIINDIKTSNSNYFLISGANSDWNFINKNQLGISKNALRQTENYGALFSNSFLTFLQKDIGFNQFSPLKDQFGEVSISREHQTLLFQNINGLETKQPLLATLEINNQKSAILFGEGLWRWRSASFLNSNSFQDFDTFIGNLVQYLASTKKRNRLEVAVENLYSDASVIDISAFYLDKNYQFDARASLEISVTNTGTKKVIKVPFSLMNNSYQTEIENLGPGDYSYTVSVIGQQIKKHGKFKVTENQIEEQFTNANSTKLLKLAEKTGGKLYFKDEVDKLKKEILADKSFYTTQKSIIREQSLIDWKWVLFTVITLFTVEWFVRKYYGKI</sequence>
<evidence type="ECO:0000313" key="2">
    <source>
        <dbReference type="Proteomes" id="UP000247345"/>
    </source>
</evidence>
<dbReference type="InterPro" id="IPR036465">
    <property type="entry name" value="vWFA_dom_sf"/>
</dbReference>
<dbReference type="Proteomes" id="UP000247345">
    <property type="component" value="Unassembled WGS sequence"/>
</dbReference>
<accession>A0A2P6CFQ9</accession>
<organism evidence="1 2">
    <name type="scientific">Polaribacter butkevichii</name>
    <dbReference type="NCBI Taxonomy" id="218490"/>
    <lineage>
        <taxon>Bacteria</taxon>
        <taxon>Pseudomonadati</taxon>
        <taxon>Bacteroidota</taxon>
        <taxon>Flavobacteriia</taxon>
        <taxon>Flavobacteriales</taxon>
        <taxon>Flavobacteriaceae</taxon>
    </lineage>
</organism>